<dbReference type="EMBL" id="CACRXK020006324">
    <property type="protein sequence ID" value="CAB4009064.1"/>
    <property type="molecule type" value="Genomic_DNA"/>
</dbReference>
<reference evidence="2" key="1">
    <citation type="submission" date="2020-04" db="EMBL/GenBank/DDBJ databases">
        <authorList>
            <person name="Alioto T."/>
            <person name="Alioto T."/>
            <person name="Gomez Garrido J."/>
        </authorList>
    </citation>
    <scope>NUCLEOTIDE SEQUENCE</scope>
    <source>
        <strain evidence="2">A484AB</strain>
    </source>
</reference>
<accession>A0A7D9EI63</accession>
<organism evidence="2 3">
    <name type="scientific">Paramuricea clavata</name>
    <name type="common">Red gorgonian</name>
    <name type="synonym">Violescent sea-whip</name>
    <dbReference type="NCBI Taxonomy" id="317549"/>
    <lineage>
        <taxon>Eukaryota</taxon>
        <taxon>Metazoa</taxon>
        <taxon>Cnidaria</taxon>
        <taxon>Anthozoa</taxon>
        <taxon>Octocorallia</taxon>
        <taxon>Malacalcyonacea</taxon>
        <taxon>Plexauridae</taxon>
        <taxon>Paramuricea</taxon>
    </lineage>
</organism>
<evidence type="ECO:0000256" key="1">
    <source>
        <dbReference type="SAM" id="MobiDB-lite"/>
    </source>
</evidence>
<feature type="non-terminal residue" evidence="2">
    <location>
        <position position="1"/>
    </location>
</feature>
<evidence type="ECO:0000313" key="2">
    <source>
        <dbReference type="EMBL" id="CAB4009064.1"/>
    </source>
</evidence>
<proteinExistence type="predicted"/>
<name>A0A7D9EI63_PARCT</name>
<protein>
    <submittedName>
        <fullName evidence="2">Uncharacterized protein</fullName>
    </submittedName>
</protein>
<evidence type="ECO:0000313" key="3">
    <source>
        <dbReference type="Proteomes" id="UP001152795"/>
    </source>
</evidence>
<feature type="region of interest" description="Disordered" evidence="1">
    <location>
        <begin position="1"/>
        <end position="22"/>
    </location>
</feature>
<dbReference type="Proteomes" id="UP001152795">
    <property type="component" value="Unassembled WGS sequence"/>
</dbReference>
<dbReference type="AlphaFoldDB" id="A0A7D9EI63"/>
<comment type="caution">
    <text evidence="2">The sequence shown here is derived from an EMBL/GenBank/DDBJ whole genome shotgun (WGS) entry which is preliminary data.</text>
</comment>
<feature type="compositionally biased region" description="Basic and acidic residues" evidence="1">
    <location>
        <begin position="10"/>
        <end position="19"/>
    </location>
</feature>
<keyword evidence="3" id="KW-1185">Reference proteome</keyword>
<sequence length="78" mass="8748">DQQNITSPGAKEREIRRSSSDLTDDGNVELTSLFLKRNYLSKAMNCLRSSEGTDKMIEFCPGMSTHKLNSTCQLESMT</sequence>
<gene>
    <name evidence="2" type="ORF">PACLA_8A074989</name>
</gene>